<accession>A0ABM8E7Z3</accession>
<dbReference type="InterPro" id="IPR005358">
    <property type="entry name" value="Puta_zinc/iron-chelating_dom"/>
</dbReference>
<gene>
    <name evidence="1" type="ORF">SS37A_16260</name>
</gene>
<evidence type="ECO:0008006" key="3">
    <source>
        <dbReference type="Google" id="ProtNLM"/>
    </source>
</evidence>
<protein>
    <recommendedName>
        <fullName evidence="3">YkgJ family cysteine cluster protein</fullName>
    </recommendedName>
</protein>
<evidence type="ECO:0000313" key="1">
    <source>
        <dbReference type="EMBL" id="BDV34097.1"/>
    </source>
</evidence>
<dbReference type="Proteomes" id="UP001317629">
    <property type="component" value="Chromosome"/>
</dbReference>
<keyword evidence="2" id="KW-1185">Reference proteome</keyword>
<name>A0ABM8E7Z3_9HYPH</name>
<reference evidence="1 2" key="1">
    <citation type="journal article" date="2023" name="Int. J. Syst. Evol. Microbiol.">
        <title>Methylocystis iwaonis sp. nov., a type II methane-oxidizing bacterium from surface soil of a rice paddy field in Japan, and emended description of the genus Methylocystis (ex Whittenbury et al. 1970) Bowman et al. 1993.</title>
        <authorList>
            <person name="Kaise H."/>
            <person name="Sawadogo J.B."/>
            <person name="Alam M.S."/>
            <person name="Ueno C."/>
            <person name="Dianou D."/>
            <person name="Shinjo R."/>
            <person name="Asakawa S."/>
        </authorList>
    </citation>
    <scope>NUCLEOTIDE SEQUENCE [LARGE SCALE GENOMIC DNA]</scope>
    <source>
        <strain evidence="1 2">SS37A-Re</strain>
    </source>
</reference>
<evidence type="ECO:0000313" key="2">
    <source>
        <dbReference type="Proteomes" id="UP001317629"/>
    </source>
</evidence>
<dbReference type="Pfam" id="PF03692">
    <property type="entry name" value="CxxCxxCC"/>
    <property type="match status" value="1"/>
</dbReference>
<organism evidence="1 2">
    <name type="scientific">Methylocystis iwaonis</name>
    <dbReference type="NCBI Taxonomy" id="2885079"/>
    <lineage>
        <taxon>Bacteria</taxon>
        <taxon>Pseudomonadati</taxon>
        <taxon>Pseudomonadota</taxon>
        <taxon>Alphaproteobacteria</taxon>
        <taxon>Hyphomicrobiales</taxon>
        <taxon>Methylocystaceae</taxon>
        <taxon>Methylocystis</taxon>
    </lineage>
</organism>
<sequence>MLLVSVPSPAIARRETGVLQTPYAGEGQGGGLAVLGISFAKGIARPLGLPLMERTNPCTACGACCANFRVSFYWAEAPERGLPEALYAPLNATMAHMIGTNCRHPRCAALSGEIGRETRCAVYDARPSPCRSVEPGDDKCLQARVAYGLAEL</sequence>
<dbReference type="EMBL" id="AP027142">
    <property type="protein sequence ID" value="BDV34097.1"/>
    <property type="molecule type" value="Genomic_DNA"/>
</dbReference>
<proteinExistence type="predicted"/>